<keyword evidence="3" id="KW-0812">Transmembrane</keyword>
<dbReference type="AlphaFoldDB" id="A0AAV8ZK74"/>
<keyword evidence="4" id="KW-1133">Transmembrane helix</keyword>
<name>A0AAV8ZK74_9CUCU</name>
<evidence type="ECO:0000256" key="7">
    <source>
        <dbReference type="ARBA" id="ARBA00041344"/>
    </source>
</evidence>
<comment type="caution">
    <text evidence="8">The sequence shown here is derived from an EMBL/GenBank/DDBJ whole genome shotgun (WGS) entry which is preliminary data.</text>
</comment>
<evidence type="ECO:0000256" key="2">
    <source>
        <dbReference type="ARBA" id="ARBA00008444"/>
    </source>
</evidence>
<evidence type="ECO:0000313" key="9">
    <source>
        <dbReference type="Proteomes" id="UP001162156"/>
    </source>
</evidence>
<protein>
    <recommendedName>
        <fullName evidence="6">Complex I assembly factor TIMMDC1, mitochondrial</fullName>
    </recommendedName>
    <alternativeName>
        <fullName evidence="7">Translocase of inner mitochondrial membrane domain-containing protein 1</fullName>
    </alternativeName>
</protein>
<keyword evidence="9" id="KW-1185">Reference proteome</keyword>
<dbReference type="GO" id="GO:0005739">
    <property type="term" value="C:mitochondrion"/>
    <property type="evidence" value="ECO:0007669"/>
    <property type="project" value="TreeGrafter"/>
</dbReference>
<dbReference type="PANTHER" id="PTHR13002:SF1">
    <property type="entry name" value="COMPLEX I ASSEMBLY FACTOR TIMMDC1, MITOCHONDRIAL"/>
    <property type="match status" value="1"/>
</dbReference>
<gene>
    <name evidence="8" type="ORF">NQ314_004573</name>
</gene>
<comment type="subcellular location">
    <subcellularLocation>
        <location evidence="1">Membrane</location>
        <topology evidence="1">Multi-pass membrane protein</topology>
    </subcellularLocation>
</comment>
<accession>A0AAV8ZK74</accession>
<dbReference type="GO" id="GO:0032981">
    <property type="term" value="P:mitochondrial respiratory chain complex I assembly"/>
    <property type="evidence" value="ECO:0007669"/>
    <property type="project" value="InterPro"/>
</dbReference>
<evidence type="ECO:0000256" key="3">
    <source>
        <dbReference type="ARBA" id="ARBA00022692"/>
    </source>
</evidence>
<comment type="similarity">
    <text evidence="2">Belongs to the Tim17/Tim22/Tim23 family.</text>
</comment>
<dbReference type="GO" id="GO:0016020">
    <property type="term" value="C:membrane"/>
    <property type="evidence" value="ECO:0007669"/>
    <property type="project" value="UniProtKB-SubCell"/>
</dbReference>
<evidence type="ECO:0000256" key="4">
    <source>
        <dbReference type="ARBA" id="ARBA00022989"/>
    </source>
</evidence>
<dbReference type="InterPro" id="IPR055299">
    <property type="entry name" value="TIMMDC1"/>
</dbReference>
<evidence type="ECO:0000313" key="8">
    <source>
        <dbReference type="EMBL" id="KAJ8964855.1"/>
    </source>
</evidence>
<keyword evidence="5" id="KW-0472">Membrane</keyword>
<dbReference type="Proteomes" id="UP001162156">
    <property type="component" value="Unassembled WGS sequence"/>
</dbReference>
<dbReference type="PANTHER" id="PTHR13002">
    <property type="entry name" value="C3ORF1 PROTEIN-RELATED"/>
    <property type="match status" value="1"/>
</dbReference>
<evidence type="ECO:0000256" key="5">
    <source>
        <dbReference type="ARBA" id="ARBA00023136"/>
    </source>
</evidence>
<sequence length="120" mass="13661">MVRISLQNGCKYGFFPGLVHFFGGDQLDKVTETEKTADMSVMQNETGWDRVRRIFRVDEFGNISHEANSVLQVAAMSTFIGSIYGGVINSRVAYMEFMRNNEATAFKSHLEAKVYPYIKF</sequence>
<evidence type="ECO:0000256" key="6">
    <source>
        <dbReference type="ARBA" id="ARBA00040778"/>
    </source>
</evidence>
<dbReference type="EMBL" id="JANEYF010001307">
    <property type="protein sequence ID" value="KAJ8964855.1"/>
    <property type="molecule type" value="Genomic_DNA"/>
</dbReference>
<reference evidence="8" key="1">
    <citation type="journal article" date="2023" name="Insect Mol. Biol.">
        <title>Genome sequencing provides insights into the evolution of gene families encoding plant cell wall-degrading enzymes in longhorned beetles.</title>
        <authorList>
            <person name="Shin N.R."/>
            <person name="Okamura Y."/>
            <person name="Kirsch R."/>
            <person name="Pauchet Y."/>
        </authorList>
    </citation>
    <scope>NUCLEOTIDE SEQUENCE</scope>
    <source>
        <strain evidence="8">RBIC_L_NR</strain>
    </source>
</reference>
<organism evidence="8 9">
    <name type="scientific">Rhamnusium bicolor</name>
    <dbReference type="NCBI Taxonomy" id="1586634"/>
    <lineage>
        <taxon>Eukaryota</taxon>
        <taxon>Metazoa</taxon>
        <taxon>Ecdysozoa</taxon>
        <taxon>Arthropoda</taxon>
        <taxon>Hexapoda</taxon>
        <taxon>Insecta</taxon>
        <taxon>Pterygota</taxon>
        <taxon>Neoptera</taxon>
        <taxon>Endopterygota</taxon>
        <taxon>Coleoptera</taxon>
        <taxon>Polyphaga</taxon>
        <taxon>Cucujiformia</taxon>
        <taxon>Chrysomeloidea</taxon>
        <taxon>Cerambycidae</taxon>
        <taxon>Lepturinae</taxon>
        <taxon>Rhagiini</taxon>
        <taxon>Rhamnusium</taxon>
    </lineage>
</organism>
<proteinExistence type="inferred from homology"/>
<evidence type="ECO:0000256" key="1">
    <source>
        <dbReference type="ARBA" id="ARBA00004141"/>
    </source>
</evidence>